<dbReference type="Proteomes" id="UP000236743">
    <property type="component" value="Unassembled WGS sequence"/>
</dbReference>
<evidence type="ECO:0000313" key="1">
    <source>
        <dbReference type="EMBL" id="SEG81344.1"/>
    </source>
</evidence>
<organism evidence="1 2">
    <name type="scientific">Bosea lathyri</name>
    <dbReference type="NCBI Taxonomy" id="1036778"/>
    <lineage>
        <taxon>Bacteria</taxon>
        <taxon>Pseudomonadati</taxon>
        <taxon>Pseudomonadota</taxon>
        <taxon>Alphaproteobacteria</taxon>
        <taxon>Hyphomicrobiales</taxon>
        <taxon>Boseaceae</taxon>
        <taxon>Bosea</taxon>
    </lineage>
</organism>
<dbReference type="Pfam" id="PF11185">
    <property type="entry name" value="DUF2971"/>
    <property type="match status" value="1"/>
</dbReference>
<proteinExistence type="predicted"/>
<dbReference type="InterPro" id="IPR021352">
    <property type="entry name" value="DUF2971"/>
</dbReference>
<protein>
    <recommendedName>
        <fullName evidence="3">DUF2971 domain-containing protein</fullName>
    </recommendedName>
</protein>
<gene>
    <name evidence="1" type="ORF">SAMN04488115_11814</name>
</gene>
<evidence type="ECO:0008006" key="3">
    <source>
        <dbReference type="Google" id="ProtNLM"/>
    </source>
</evidence>
<dbReference type="RefSeq" id="WP_103875507.1">
    <property type="nucleotide sequence ID" value="NZ_FNUY01000018.1"/>
</dbReference>
<accession>A0A1H6D8B3</accession>
<dbReference type="OrthoDB" id="4119964at2"/>
<reference evidence="1 2" key="1">
    <citation type="submission" date="2016-10" db="EMBL/GenBank/DDBJ databases">
        <authorList>
            <person name="de Groot N.N."/>
        </authorList>
    </citation>
    <scope>NUCLEOTIDE SEQUENCE [LARGE SCALE GENOMIC DNA]</scope>
    <source>
        <strain evidence="1 2">DSM 26656</strain>
    </source>
</reference>
<sequence length="239" mass="27592">MPANIVNYVIPSQLYRYRSLRRIGEADDVVLDRELGAIAQGYIWASSFQGMNDPMEGVFSAGKNIDPGKKRILEQMKWHKESTGICCFSETPTNELMWAHYADEFRGICLAYDFSDLRDSLVDDAQFTRLFYSESHPRLSLTRADLETSVRRVLSSKSQKWSYEREWRLFTSRTGSMRYNKASVIKTVYVGSRIDPRAKELISRRINPLGITLSEMNLRGYRIAFDNTSVRHGSESIYI</sequence>
<name>A0A1H6D8B3_9HYPH</name>
<dbReference type="EMBL" id="FNUY01000018">
    <property type="protein sequence ID" value="SEG81344.1"/>
    <property type="molecule type" value="Genomic_DNA"/>
</dbReference>
<dbReference type="AlphaFoldDB" id="A0A1H6D8B3"/>
<evidence type="ECO:0000313" key="2">
    <source>
        <dbReference type="Proteomes" id="UP000236743"/>
    </source>
</evidence>
<keyword evidence="2" id="KW-1185">Reference proteome</keyword>